<name>K0IP28_NITGG</name>
<keyword evidence="3 5" id="KW-1133">Transmembrane helix</keyword>
<gene>
    <name evidence="6" type="primary">terC2</name>
    <name evidence="6" type="ordered locus">Ngar_c34850</name>
</gene>
<keyword evidence="4 5" id="KW-0472">Membrane</keyword>
<evidence type="ECO:0000256" key="1">
    <source>
        <dbReference type="ARBA" id="ARBA00004141"/>
    </source>
</evidence>
<accession>K0IP28</accession>
<evidence type="ECO:0000256" key="2">
    <source>
        <dbReference type="ARBA" id="ARBA00022692"/>
    </source>
</evidence>
<dbReference type="InParanoid" id="K0IP28"/>
<feature type="transmembrane region" description="Helical" evidence="5">
    <location>
        <begin position="254"/>
        <end position="274"/>
    </location>
</feature>
<dbReference type="GeneID" id="13797295"/>
<evidence type="ECO:0000313" key="7">
    <source>
        <dbReference type="Proteomes" id="UP000008037"/>
    </source>
</evidence>
<reference evidence="6 7" key="1">
    <citation type="journal article" date="2012" name="Environ. Microbiol.">
        <title>The genome of the ammonia-oxidizing Candidatus Nitrososphaera gargensis: insights into metabolic versatility and environmental adaptations.</title>
        <authorList>
            <person name="Spang A."/>
            <person name="Poehlein A."/>
            <person name="Offre P."/>
            <person name="Zumbragel S."/>
            <person name="Haider S."/>
            <person name="Rychlik N."/>
            <person name="Nowka B."/>
            <person name="Schmeisser C."/>
            <person name="Lebedeva E.V."/>
            <person name="Rattei T."/>
            <person name="Bohm C."/>
            <person name="Schmid M."/>
            <person name="Galushko A."/>
            <person name="Hatzenpichler R."/>
            <person name="Weinmaier T."/>
            <person name="Daniel R."/>
            <person name="Schleper C."/>
            <person name="Spieck E."/>
            <person name="Streit W."/>
            <person name="Wagner M."/>
        </authorList>
    </citation>
    <scope>NUCLEOTIDE SEQUENCE [LARGE SCALE GENOMIC DNA]</scope>
    <source>
        <strain evidence="7">Ga9.2</strain>
    </source>
</reference>
<evidence type="ECO:0000256" key="4">
    <source>
        <dbReference type="ARBA" id="ARBA00023136"/>
    </source>
</evidence>
<dbReference type="GO" id="GO:0016020">
    <property type="term" value="C:membrane"/>
    <property type="evidence" value="ECO:0007669"/>
    <property type="project" value="UniProtKB-SubCell"/>
</dbReference>
<dbReference type="InterPro" id="IPR022369">
    <property type="entry name" value="Integral_membrane_TerC_rswitch"/>
</dbReference>
<comment type="subcellular location">
    <subcellularLocation>
        <location evidence="1">Membrane</location>
        <topology evidence="1">Multi-pass membrane protein</topology>
    </subcellularLocation>
</comment>
<feature type="transmembrane region" description="Helical" evidence="5">
    <location>
        <begin position="65"/>
        <end position="85"/>
    </location>
</feature>
<evidence type="ECO:0000313" key="6">
    <source>
        <dbReference type="EMBL" id="AFU60399.1"/>
    </source>
</evidence>
<dbReference type="KEGG" id="nga:Ngar_c34850"/>
<proteinExistence type="predicted"/>
<dbReference type="InterPro" id="IPR005496">
    <property type="entry name" value="Integral_membrane_TerC"/>
</dbReference>
<keyword evidence="7" id="KW-1185">Reference proteome</keyword>
<evidence type="ECO:0000256" key="3">
    <source>
        <dbReference type="ARBA" id="ARBA00022989"/>
    </source>
</evidence>
<keyword evidence="2 5" id="KW-0812">Transmembrane</keyword>
<feature type="transmembrane region" description="Helical" evidence="5">
    <location>
        <begin position="130"/>
        <end position="152"/>
    </location>
</feature>
<dbReference type="Pfam" id="PF03741">
    <property type="entry name" value="TerC"/>
    <property type="match status" value="1"/>
</dbReference>
<sequence>MEFGIISEGYILWIVFGLFVGIAMAIDLGAIGALRKMLRAKASSQPASDNNQSGKDKKKSTFKQALAWTIVWISLAIIFAVIIYSTSGYGSFLEFVTGYTLEKSLSVDNMFVFIIIFSSLGIPHQFQHKVLSVGIISAIAMRIPLIIAGAALLESFHWMMYVFGAFLFVTAIRMALQRKEREKIDIEKNIAVRLLRRFVPLTPQLHENKFLIRLANGALYATPMLVALVIVEMTDLVFAIDSIPAVLAITTDPFIVITSNIFAILGLRSLYFLLAGMMEKFYYLKPALVALLIFIGAKMLMSDLYKIPIEVSLGVIFAILGIALGLSAIKTKTENERHATTLRKDSDHRESSKR</sequence>
<dbReference type="RefSeq" id="WP_015020931.1">
    <property type="nucleotide sequence ID" value="NC_018719.1"/>
</dbReference>
<protein>
    <submittedName>
        <fullName evidence="6">Tellurium ion resistance family protein</fullName>
    </submittedName>
</protein>
<feature type="transmembrane region" description="Helical" evidence="5">
    <location>
        <begin position="12"/>
        <end position="34"/>
    </location>
</feature>
<dbReference type="PANTHER" id="PTHR30238">
    <property type="entry name" value="MEMBRANE BOUND PREDICTED REDOX MODULATOR"/>
    <property type="match status" value="1"/>
</dbReference>
<dbReference type="NCBIfam" id="TIGR03718">
    <property type="entry name" value="R_switched_Alx"/>
    <property type="match status" value="1"/>
</dbReference>
<feature type="transmembrane region" description="Helical" evidence="5">
    <location>
        <begin position="105"/>
        <end position="123"/>
    </location>
</feature>
<dbReference type="PATRIC" id="fig|1237085.11.peg.3487"/>
<dbReference type="AlphaFoldDB" id="K0IP28"/>
<dbReference type="PANTHER" id="PTHR30238:SF0">
    <property type="entry name" value="THYLAKOID MEMBRANE PROTEIN TERC, CHLOROPLASTIC"/>
    <property type="match status" value="1"/>
</dbReference>
<feature type="transmembrane region" description="Helical" evidence="5">
    <location>
        <begin position="214"/>
        <end position="234"/>
    </location>
</feature>
<dbReference type="Proteomes" id="UP000008037">
    <property type="component" value="Chromosome"/>
</dbReference>
<dbReference type="HOGENOM" id="CLU_045644_1_2_2"/>
<dbReference type="EMBL" id="CP002408">
    <property type="protein sequence ID" value="AFU60399.1"/>
    <property type="molecule type" value="Genomic_DNA"/>
</dbReference>
<organism evidence="6 7">
    <name type="scientific">Nitrososphaera gargensis (strain Ga9.2)</name>
    <dbReference type="NCBI Taxonomy" id="1237085"/>
    <lineage>
        <taxon>Archaea</taxon>
        <taxon>Nitrososphaerota</taxon>
        <taxon>Nitrososphaeria</taxon>
        <taxon>Nitrososphaerales</taxon>
        <taxon>Nitrososphaeraceae</taxon>
        <taxon>Nitrososphaera</taxon>
    </lineage>
</organism>
<evidence type="ECO:0000256" key="5">
    <source>
        <dbReference type="SAM" id="Phobius"/>
    </source>
</evidence>
<feature type="transmembrane region" description="Helical" evidence="5">
    <location>
        <begin position="158"/>
        <end position="176"/>
    </location>
</feature>
<feature type="transmembrane region" description="Helical" evidence="5">
    <location>
        <begin position="307"/>
        <end position="329"/>
    </location>
</feature>
<feature type="transmembrane region" description="Helical" evidence="5">
    <location>
        <begin position="281"/>
        <end position="301"/>
    </location>
</feature>